<reference evidence="1" key="1">
    <citation type="submission" date="2021-01" db="EMBL/GenBank/DDBJ databases">
        <authorList>
            <person name="Corre E."/>
            <person name="Pelletier E."/>
            <person name="Niang G."/>
            <person name="Scheremetjew M."/>
            <person name="Finn R."/>
            <person name="Kale V."/>
            <person name="Holt S."/>
            <person name="Cochrane G."/>
            <person name="Meng A."/>
            <person name="Brown T."/>
            <person name="Cohen L."/>
        </authorList>
    </citation>
    <scope>NUCLEOTIDE SEQUENCE</scope>
    <source>
        <strain evidence="1">GSBS06</strain>
    </source>
</reference>
<dbReference type="EMBL" id="HBIN01021418">
    <property type="protein sequence ID" value="CAE0446420.1"/>
    <property type="molecule type" value="Transcribed_RNA"/>
</dbReference>
<accession>A0A7S3PPX8</accession>
<proteinExistence type="predicted"/>
<evidence type="ECO:0000313" key="1">
    <source>
        <dbReference type="EMBL" id="CAE0446420.1"/>
    </source>
</evidence>
<name>A0A7S3PPX8_9STRA</name>
<protein>
    <submittedName>
        <fullName evidence="1">Uncharacterized protein</fullName>
    </submittedName>
</protein>
<organism evidence="1">
    <name type="scientific">Aplanochytrium stocchinoi</name>
    <dbReference type="NCBI Taxonomy" id="215587"/>
    <lineage>
        <taxon>Eukaryota</taxon>
        <taxon>Sar</taxon>
        <taxon>Stramenopiles</taxon>
        <taxon>Bigyra</taxon>
        <taxon>Labyrinthulomycetes</taxon>
        <taxon>Thraustochytrida</taxon>
        <taxon>Thraustochytriidae</taxon>
        <taxon>Aplanochytrium</taxon>
    </lineage>
</organism>
<sequence length="301" mass="34512">MFRQRYREDVFFDAIDFDDDTASESTLEEEIEEDEYEDSVELIEESIIENNGTSTEIIMFGNSTLSRKNVYVDSNNIEFGSTLRLDLENDIEPVNKRRPWYFLTNYMLYPKRKPFGEYGLLNQNDCIPIIAPVDDLSNFCCRGIVCSLPDKIESHDSDDHLQEICKKKRIHVLCKYIFNQHFHLRKRGVNPSVSKKTSDGKITYSAKRTKSPAAAIAVYNFPEAALMLSDLSVTKACDGKQMKNSTGDRPSSNLKSFSVTKSAEWYTPLSADLEDEQNLEMDQQSNKKPGSLLQFFLSFFS</sequence>
<gene>
    <name evidence="1" type="ORF">ASTO00021_LOCUS16414</name>
</gene>
<dbReference type="AlphaFoldDB" id="A0A7S3PPX8"/>